<dbReference type="Proteomes" id="UP000320359">
    <property type="component" value="Unassembled WGS sequence"/>
</dbReference>
<evidence type="ECO:0000256" key="4">
    <source>
        <dbReference type="ARBA" id="ARBA00022801"/>
    </source>
</evidence>
<keyword evidence="7" id="KW-0732">Signal</keyword>
<dbReference type="Pfam" id="PF11954">
    <property type="entry name" value="DUF3471"/>
    <property type="match status" value="1"/>
</dbReference>
<evidence type="ECO:0000256" key="5">
    <source>
        <dbReference type="ARBA" id="ARBA00023251"/>
    </source>
</evidence>
<dbReference type="Pfam" id="PF00144">
    <property type="entry name" value="Beta-lactamase"/>
    <property type="match status" value="1"/>
</dbReference>
<organism evidence="10 11">
    <name type="scientific">Aliidiomarina halalkaliphila</name>
    <dbReference type="NCBI Taxonomy" id="2593535"/>
    <lineage>
        <taxon>Bacteria</taxon>
        <taxon>Pseudomonadati</taxon>
        <taxon>Pseudomonadota</taxon>
        <taxon>Gammaproteobacteria</taxon>
        <taxon>Alteromonadales</taxon>
        <taxon>Idiomarinaceae</taxon>
        <taxon>Aliidiomarina</taxon>
    </lineage>
</organism>
<dbReference type="EC" id="3.5.2.6" evidence="3 6"/>
<proteinExistence type="inferred from homology"/>
<name>A0A552X026_9GAMM</name>
<evidence type="ECO:0000259" key="8">
    <source>
        <dbReference type="Pfam" id="PF00144"/>
    </source>
</evidence>
<evidence type="ECO:0000256" key="2">
    <source>
        <dbReference type="ARBA" id="ARBA00007840"/>
    </source>
</evidence>
<evidence type="ECO:0000259" key="9">
    <source>
        <dbReference type="Pfam" id="PF11954"/>
    </source>
</evidence>
<feature type="chain" id="PRO_5021981452" description="Beta-lactamase" evidence="7">
    <location>
        <begin position="23"/>
        <end position="460"/>
    </location>
</feature>
<dbReference type="EMBL" id="VJWL01000003">
    <property type="protein sequence ID" value="TRW48285.1"/>
    <property type="molecule type" value="Genomic_DNA"/>
</dbReference>
<evidence type="ECO:0000313" key="11">
    <source>
        <dbReference type="Proteomes" id="UP000320359"/>
    </source>
</evidence>
<evidence type="ECO:0000313" key="10">
    <source>
        <dbReference type="EMBL" id="TRW48285.1"/>
    </source>
</evidence>
<protein>
    <recommendedName>
        <fullName evidence="3 6">Beta-lactamase</fullName>
        <ecNumber evidence="3 6">3.5.2.6</ecNumber>
    </recommendedName>
</protein>
<feature type="signal peptide" evidence="7">
    <location>
        <begin position="1"/>
        <end position="22"/>
    </location>
</feature>
<dbReference type="GO" id="GO:0017001">
    <property type="term" value="P:antibiotic catabolic process"/>
    <property type="evidence" value="ECO:0007669"/>
    <property type="project" value="InterPro"/>
</dbReference>
<feature type="domain" description="Beta-lactamase-related" evidence="8">
    <location>
        <begin position="60"/>
        <end position="340"/>
    </location>
</feature>
<sequence>MKFFAEKFFRYRQWVMAGTAMAAVFCVSAENMDEAVTTRILGDMSGACIAAARIEPDANGVLVASRSFVCADESRAVPDADSRFEIGSVSKTMLGAVLAYMTQQGLVDAETPIAELLPEDVTLPDTDRPIRIRHLLTHTSGIPRLPANLAPADMYDPYADYSAEQLWQAVTSVTLASAPGEQFAYSNFAYMLLSKLVAEHNGKSLEALFQEWLFTPLGMATASFSGETMTPLNSDGSSVKNWNFPTDMEGVGGVRASLRDMEAYVKAHLGEAPGELYAALQLSQTPLESPSGRPLGWGWMTVPVGDTQYIAHGGGTGGFTSMVVFDPESRRGAIVLSNAALHQTGDIQALALHFLEPEVGPGEAYRIAERPETLDLTQYEGSYPLLPGFAVRVFSEEGQLFIQGTNQPAAVVNYVETDTFENRQFGARFVFSRNSDGSVDAMTLYQGGQELRGERTPSAD</sequence>
<reference evidence="10 11" key="1">
    <citation type="submission" date="2019-07" db="EMBL/GenBank/DDBJ databases">
        <authorList>
            <person name="Yang M."/>
            <person name="Zhao D."/>
            <person name="Xiang H."/>
        </authorList>
    </citation>
    <scope>NUCLEOTIDE SEQUENCE [LARGE SCALE GENOMIC DNA]</scope>
    <source>
        <strain evidence="10 11">IM1326</strain>
    </source>
</reference>
<keyword evidence="5 6" id="KW-0046">Antibiotic resistance</keyword>
<dbReference type="AlphaFoldDB" id="A0A552X026"/>
<evidence type="ECO:0000256" key="1">
    <source>
        <dbReference type="ARBA" id="ARBA00001526"/>
    </source>
</evidence>
<comment type="similarity">
    <text evidence="2 6">Belongs to the class-C beta-lactamase family.</text>
</comment>
<comment type="catalytic activity">
    <reaction evidence="1 6">
        <text>a beta-lactam + H2O = a substituted beta-amino acid</text>
        <dbReference type="Rhea" id="RHEA:20401"/>
        <dbReference type="ChEBI" id="CHEBI:15377"/>
        <dbReference type="ChEBI" id="CHEBI:35627"/>
        <dbReference type="ChEBI" id="CHEBI:140347"/>
        <dbReference type="EC" id="3.5.2.6"/>
    </reaction>
</comment>
<dbReference type="InterPro" id="IPR001586">
    <property type="entry name" value="Beta-lactam_class-C_AS"/>
</dbReference>
<dbReference type="GO" id="GO:0008800">
    <property type="term" value="F:beta-lactamase activity"/>
    <property type="evidence" value="ECO:0007669"/>
    <property type="project" value="UniProtKB-UniRule"/>
</dbReference>
<dbReference type="InterPro" id="IPR012338">
    <property type="entry name" value="Beta-lactam/transpept-like"/>
</dbReference>
<dbReference type="PROSITE" id="PS00336">
    <property type="entry name" value="BETA_LACTAMASE_C"/>
    <property type="match status" value="1"/>
</dbReference>
<evidence type="ECO:0000256" key="3">
    <source>
        <dbReference type="ARBA" id="ARBA00012865"/>
    </source>
</evidence>
<keyword evidence="4 6" id="KW-0378">Hydrolase</keyword>
<dbReference type="InterPro" id="IPR001466">
    <property type="entry name" value="Beta-lactam-related"/>
</dbReference>
<keyword evidence="11" id="KW-1185">Reference proteome</keyword>
<evidence type="ECO:0000256" key="7">
    <source>
        <dbReference type="SAM" id="SignalP"/>
    </source>
</evidence>
<dbReference type="GO" id="GO:0030288">
    <property type="term" value="C:outer membrane-bounded periplasmic space"/>
    <property type="evidence" value="ECO:0007669"/>
    <property type="project" value="InterPro"/>
</dbReference>
<dbReference type="InterPro" id="IPR050491">
    <property type="entry name" value="AmpC-like"/>
</dbReference>
<gene>
    <name evidence="10" type="ORF">FM042_08860</name>
</gene>
<feature type="domain" description="Peptidase S12 Pab87-related C-terminal" evidence="9">
    <location>
        <begin position="367"/>
        <end position="454"/>
    </location>
</feature>
<evidence type="ECO:0000256" key="6">
    <source>
        <dbReference type="RuleBase" id="RU361140"/>
    </source>
</evidence>
<dbReference type="PANTHER" id="PTHR46825">
    <property type="entry name" value="D-ALANYL-D-ALANINE-CARBOXYPEPTIDASE/ENDOPEPTIDASE AMPH"/>
    <property type="match status" value="1"/>
</dbReference>
<dbReference type="Gene3D" id="3.40.710.10">
    <property type="entry name" value="DD-peptidase/beta-lactamase superfamily"/>
    <property type="match status" value="1"/>
</dbReference>
<dbReference type="OrthoDB" id="9799367at2"/>
<dbReference type="SUPFAM" id="SSF56601">
    <property type="entry name" value="beta-lactamase/transpeptidase-like"/>
    <property type="match status" value="1"/>
</dbReference>
<dbReference type="PANTHER" id="PTHR46825:SF8">
    <property type="entry name" value="BETA-LACTAMASE-RELATED"/>
    <property type="match status" value="1"/>
</dbReference>
<accession>A0A552X026</accession>
<dbReference type="GO" id="GO:0046677">
    <property type="term" value="P:response to antibiotic"/>
    <property type="evidence" value="ECO:0007669"/>
    <property type="project" value="UniProtKB-UniRule"/>
</dbReference>
<dbReference type="InterPro" id="IPR021860">
    <property type="entry name" value="Peptidase_S12_Pab87-rel_C"/>
</dbReference>
<dbReference type="RefSeq" id="WP_143236077.1">
    <property type="nucleotide sequence ID" value="NZ_VJWL01000003.1"/>
</dbReference>
<comment type="caution">
    <text evidence="10">The sequence shown here is derived from an EMBL/GenBank/DDBJ whole genome shotgun (WGS) entry which is preliminary data.</text>
</comment>